<dbReference type="PROSITE" id="PS51257">
    <property type="entry name" value="PROKAR_LIPOPROTEIN"/>
    <property type="match status" value="1"/>
</dbReference>
<dbReference type="EMBL" id="CADCST010000102">
    <property type="protein sequence ID" value="CAA9200564.1"/>
    <property type="molecule type" value="Genomic_DNA"/>
</dbReference>
<keyword evidence="3" id="KW-1185">Reference proteome</keyword>
<evidence type="ECO:0000313" key="1">
    <source>
        <dbReference type="EMBL" id="CAA9200564.1"/>
    </source>
</evidence>
<dbReference type="InterPro" id="IPR041662">
    <property type="entry name" value="SusD-like_2"/>
</dbReference>
<dbReference type="InterPro" id="IPR011990">
    <property type="entry name" value="TPR-like_helical_dom_sf"/>
</dbReference>
<dbReference type="Proteomes" id="UP001152749">
    <property type="component" value="Chromosome"/>
</dbReference>
<evidence type="ECO:0000313" key="4">
    <source>
        <dbReference type="Proteomes" id="UP001152749"/>
    </source>
</evidence>
<dbReference type="Pfam" id="PF12771">
    <property type="entry name" value="SusD-like_2"/>
    <property type="match status" value="1"/>
</dbReference>
<gene>
    <name evidence="1" type="ORF">FLACOL7796_03327</name>
    <name evidence="2" type="ORF">TRV642_0408</name>
</gene>
<dbReference type="KEGG" id="fcs:TRV642_0408"/>
<dbReference type="Gene3D" id="1.25.40.390">
    <property type="match status" value="1"/>
</dbReference>
<proteinExistence type="predicted"/>
<organism evidence="2 4">
    <name type="scientific">Flavobacterium collinsii</name>
    <dbReference type="NCBI Taxonomy" id="1114861"/>
    <lineage>
        <taxon>Bacteria</taxon>
        <taxon>Pseudomonadati</taxon>
        <taxon>Bacteroidota</taxon>
        <taxon>Flavobacteriia</taxon>
        <taxon>Flavobacteriales</taxon>
        <taxon>Flavobacteriaceae</taxon>
        <taxon>Flavobacterium</taxon>
    </lineage>
</organism>
<reference evidence="2" key="2">
    <citation type="submission" date="2022-09" db="EMBL/GenBank/DDBJ databases">
        <authorList>
            <person name="Duchaud E."/>
        </authorList>
    </citation>
    <scope>NUCLEOTIDE SEQUENCE</scope>
    <source>
        <strain evidence="2">TRV642</strain>
    </source>
</reference>
<name>A0A9W4XCV1_9FLAO</name>
<dbReference type="SUPFAM" id="SSF48452">
    <property type="entry name" value="TPR-like"/>
    <property type="match status" value="1"/>
</dbReference>
<sequence>MKMKKIDNKYFKRIFHIGLITLAAVFVSCENELDINNDPNNPTEVPFVTLLSAAEVNLAYTLGGDGTRMPASIVQHYSGHRGQPLNFGQYNITSGDTDGLWASLYDVLIDLRSIEDQTKISGDNLTLGISRVLQVYTFSVATDIFGDIPYTESLKGLANITPAYDKQETIYPALLIVLDQAIVNIKSNAGVNPGSADLIYGGNVTQWEAFANSLKLRLLNHLSKRNPTQALTFLQTNPLLITRSTTTTTNNAQVKFTDIATGANPIYQFDVLSGRKDQAVCSTLVDNMKALSDPRLTLYFLPVKNNGSGLKGQYLGNLPGQDLDDSGENLFSRVGPAYASINSPVTFISAAEVEFIKSEIYFRAGDLAKSKTAYEQAITNDCNAVEDNVKAAKIEPFIEAGIDHIVNSDIATYIANPSVAYNNTLQRIMNQKWIAMYQASYESFVDWRRTGFPVLTPPATNRTNGVTPRRLPYPQKEINVNGASLAAGPGVPIPYVTLTTKVWWDN</sequence>
<dbReference type="EMBL" id="OX336425">
    <property type="protein sequence ID" value="CAI2765481.1"/>
    <property type="molecule type" value="Genomic_DNA"/>
</dbReference>
<evidence type="ECO:0000313" key="2">
    <source>
        <dbReference type="EMBL" id="CAI2765481.1"/>
    </source>
</evidence>
<reference evidence="1 3" key="1">
    <citation type="submission" date="2020-02" db="EMBL/GenBank/DDBJ databases">
        <authorList>
            <person name="Criscuolo A."/>
        </authorList>
    </citation>
    <scope>NUCLEOTIDE SEQUENCE [LARGE SCALE GENOMIC DNA]</scope>
    <source>
        <strain evidence="1">CECT7796</strain>
    </source>
</reference>
<accession>A0A9W4XCV1</accession>
<evidence type="ECO:0000313" key="3">
    <source>
        <dbReference type="Proteomes" id="UP000474567"/>
    </source>
</evidence>
<protein>
    <submittedName>
        <fullName evidence="2">SusD/RagB family lipoprotein</fullName>
    </submittedName>
</protein>
<keyword evidence="2" id="KW-0449">Lipoprotein</keyword>
<dbReference type="AlphaFoldDB" id="A0A9W4XCV1"/>
<dbReference type="Proteomes" id="UP000474567">
    <property type="component" value="Unassembled WGS sequence"/>
</dbReference>